<keyword evidence="4 8" id="KW-0812">Transmembrane</keyword>
<dbReference type="GO" id="GO:0046872">
    <property type="term" value="F:metal ion binding"/>
    <property type="evidence" value="ECO:0007669"/>
    <property type="project" value="UniProtKB-KW"/>
</dbReference>
<feature type="transmembrane region" description="Helical" evidence="8">
    <location>
        <begin position="197"/>
        <end position="223"/>
    </location>
</feature>
<feature type="transmembrane region" description="Helical" evidence="8">
    <location>
        <begin position="137"/>
        <end position="157"/>
    </location>
</feature>
<proteinExistence type="inferred from homology"/>
<feature type="transmembrane region" description="Helical" evidence="8">
    <location>
        <begin position="163"/>
        <end position="185"/>
    </location>
</feature>
<evidence type="ECO:0000256" key="2">
    <source>
        <dbReference type="ARBA" id="ARBA00008488"/>
    </source>
</evidence>
<feature type="transmembrane region" description="Helical" evidence="8">
    <location>
        <begin position="87"/>
        <end position="105"/>
    </location>
</feature>
<organism evidence="9 10">
    <name type="scientific">Streptosporangium carneum</name>
    <dbReference type="NCBI Taxonomy" id="47481"/>
    <lineage>
        <taxon>Bacteria</taxon>
        <taxon>Bacillati</taxon>
        <taxon>Actinomycetota</taxon>
        <taxon>Actinomycetes</taxon>
        <taxon>Streptosporangiales</taxon>
        <taxon>Streptosporangiaceae</taxon>
        <taxon>Streptosporangium</taxon>
    </lineage>
</organism>
<dbReference type="InterPro" id="IPR005744">
    <property type="entry name" value="Hy-lIII"/>
</dbReference>
<dbReference type="NCBIfam" id="TIGR01065">
    <property type="entry name" value="hlyIII"/>
    <property type="match status" value="1"/>
</dbReference>
<dbReference type="GO" id="GO:0140911">
    <property type="term" value="F:pore-forming activity"/>
    <property type="evidence" value="ECO:0007669"/>
    <property type="project" value="InterPro"/>
</dbReference>
<name>A0A9W6I7I2_9ACTN</name>
<keyword evidence="3" id="KW-1003">Cell membrane</keyword>
<comment type="subcellular location">
    <subcellularLocation>
        <location evidence="1">Cell membrane</location>
        <topology evidence="1">Multi-pass membrane protein</topology>
    </subcellularLocation>
</comment>
<reference evidence="9" key="1">
    <citation type="journal article" date="2014" name="Int. J. Syst. Evol. Microbiol.">
        <title>Complete genome sequence of Corynebacterium casei LMG S-19264T (=DSM 44701T), isolated from a smear-ripened cheese.</title>
        <authorList>
            <consortium name="US DOE Joint Genome Institute (JGI-PGF)"/>
            <person name="Walter F."/>
            <person name="Albersmeier A."/>
            <person name="Kalinowski J."/>
            <person name="Ruckert C."/>
        </authorList>
    </citation>
    <scope>NUCLEOTIDE SEQUENCE</scope>
    <source>
        <strain evidence="9">VKM Ac-2007</strain>
    </source>
</reference>
<comment type="caution">
    <text evidence="9">The sequence shown here is derived from an EMBL/GenBank/DDBJ whole genome shotgun (WGS) entry which is preliminary data.</text>
</comment>
<evidence type="ECO:0000256" key="7">
    <source>
        <dbReference type="PIRSR" id="PIRSR604254-1"/>
    </source>
</evidence>
<feature type="binding site" evidence="7">
    <location>
        <position position="202"/>
    </location>
    <ligand>
        <name>Zn(2+)</name>
        <dbReference type="ChEBI" id="CHEBI:29105"/>
    </ligand>
</feature>
<feature type="transmembrane region" description="Helical" evidence="8">
    <location>
        <begin position="21"/>
        <end position="41"/>
    </location>
</feature>
<evidence type="ECO:0000313" key="9">
    <source>
        <dbReference type="EMBL" id="GLK13516.1"/>
    </source>
</evidence>
<dbReference type="Pfam" id="PF03006">
    <property type="entry name" value="HlyIII"/>
    <property type="match status" value="1"/>
</dbReference>
<keyword evidence="7" id="KW-0862">Zinc</keyword>
<keyword evidence="10" id="KW-1185">Reference proteome</keyword>
<dbReference type="InterPro" id="IPR004254">
    <property type="entry name" value="AdipoR/HlyIII-related"/>
</dbReference>
<keyword evidence="7" id="KW-0479">Metal-binding</keyword>
<protein>
    <submittedName>
        <fullName evidence="9">DNA-binding protein</fullName>
    </submittedName>
</protein>
<evidence type="ECO:0000313" key="10">
    <source>
        <dbReference type="Proteomes" id="UP001143474"/>
    </source>
</evidence>
<feature type="binding site" evidence="7">
    <location>
        <position position="198"/>
    </location>
    <ligand>
        <name>Zn(2+)</name>
        <dbReference type="ChEBI" id="CHEBI:29105"/>
    </ligand>
</feature>
<dbReference type="RefSeq" id="WP_271221796.1">
    <property type="nucleotide sequence ID" value="NZ_BAAAVD010000011.1"/>
</dbReference>
<sequence length="224" mass="23443">MTTTAVEGFTLSGPAKPRLRGWLHAGALPVALIAGFALVALGPTLQARLAAAVYAVTSGLLFGVSATYHRGALSPRLEEALRRLDHANIYLIIAGTYTPFALLALDGPASAVVLGVIWTGAVAGVLFRVLWTAAPRWLSTALYIALGWTAVFVLPQLTAGAGTAALVLLLVGGLLYTAGGVVYGVRRPDPSPRWFGFHEVFHAFTVAAYLVQYVAVSLVVYAAA</sequence>
<gene>
    <name evidence="9" type="ORF">GCM10017600_69270</name>
</gene>
<dbReference type="Proteomes" id="UP001143474">
    <property type="component" value="Unassembled WGS sequence"/>
</dbReference>
<feature type="binding site" evidence="7">
    <location>
        <position position="69"/>
    </location>
    <ligand>
        <name>Zn(2+)</name>
        <dbReference type="ChEBI" id="CHEBI:29105"/>
    </ligand>
</feature>
<evidence type="ECO:0000256" key="5">
    <source>
        <dbReference type="ARBA" id="ARBA00022989"/>
    </source>
</evidence>
<keyword evidence="9" id="KW-0238">DNA-binding</keyword>
<reference evidence="9" key="2">
    <citation type="submission" date="2023-01" db="EMBL/GenBank/DDBJ databases">
        <authorList>
            <person name="Sun Q."/>
            <person name="Evtushenko L."/>
        </authorList>
    </citation>
    <scope>NUCLEOTIDE SEQUENCE</scope>
    <source>
        <strain evidence="9">VKM Ac-2007</strain>
    </source>
</reference>
<dbReference type="PANTHER" id="PTHR20855:SF3">
    <property type="entry name" value="LD03007P"/>
    <property type="match status" value="1"/>
</dbReference>
<comment type="similarity">
    <text evidence="2">Belongs to the UPF0073 (Hly-III) family.</text>
</comment>
<dbReference type="EMBL" id="BSEV01000023">
    <property type="protein sequence ID" value="GLK13516.1"/>
    <property type="molecule type" value="Genomic_DNA"/>
</dbReference>
<keyword evidence="5 8" id="KW-1133">Transmembrane helix</keyword>
<evidence type="ECO:0000256" key="4">
    <source>
        <dbReference type="ARBA" id="ARBA00022692"/>
    </source>
</evidence>
<dbReference type="PANTHER" id="PTHR20855">
    <property type="entry name" value="ADIPOR/PROGESTIN RECEPTOR-RELATED"/>
    <property type="match status" value="1"/>
</dbReference>
<dbReference type="AlphaFoldDB" id="A0A9W6I7I2"/>
<evidence type="ECO:0000256" key="3">
    <source>
        <dbReference type="ARBA" id="ARBA00022475"/>
    </source>
</evidence>
<dbReference type="GO" id="GO:0005886">
    <property type="term" value="C:plasma membrane"/>
    <property type="evidence" value="ECO:0007669"/>
    <property type="project" value="UniProtKB-SubCell"/>
</dbReference>
<keyword evidence="6 8" id="KW-0472">Membrane</keyword>
<feature type="transmembrane region" description="Helical" evidence="8">
    <location>
        <begin position="111"/>
        <end position="130"/>
    </location>
</feature>
<feature type="transmembrane region" description="Helical" evidence="8">
    <location>
        <begin position="47"/>
        <end position="66"/>
    </location>
</feature>
<evidence type="ECO:0000256" key="8">
    <source>
        <dbReference type="SAM" id="Phobius"/>
    </source>
</evidence>
<evidence type="ECO:0000256" key="1">
    <source>
        <dbReference type="ARBA" id="ARBA00004651"/>
    </source>
</evidence>
<dbReference type="GO" id="GO:0003677">
    <property type="term" value="F:DNA binding"/>
    <property type="evidence" value="ECO:0007669"/>
    <property type="project" value="UniProtKB-KW"/>
</dbReference>
<accession>A0A9W6I7I2</accession>
<evidence type="ECO:0000256" key="6">
    <source>
        <dbReference type="ARBA" id="ARBA00023136"/>
    </source>
</evidence>